<protein>
    <submittedName>
        <fullName evidence="1">Fur-regulated basic protein A</fullName>
    </submittedName>
</protein>
<accession>A0A561CZ97</accession>
<organism evidence="1 2">
    <name type="scientific">Neobacillus bataviensis</name>
    <dbReference type="NCBI Taxonomy" id="220685"/>
    <lineage>
        <taxon>Bacteria</taxon>
        <taxon>Bacillati</taxon>
        <taxon>Bacillota</taxon>
        <taxon>Bacilli</taxon>
        <taxon>Bacillales</taxon>
        <taxon>Bacillaceae</taxon>
        <taxon>Neobacillus</taxon>
    </lineage>
</organism>
<evidence type="ECO:0000313" key="2">
    <source>
        <dbReference type="Proteomes" id="UP000319671"/>
    </source>
</evidence>
<sequence>MENLLRKAVQTKRQFLINKLIQSGVYKKNNKHLYEWTLTELEQEYNTSISDNKKLIVK</sequence>
<dbReference type="InterPro" id="IPR025072">
    <property type="entry name" value="Fur_reg_FbpA"/>
</dbReference>
<evidence type="ECO:0000313" key="1">
    <source>
        <dbReference type="EMBL" id="TWD96390.1"/>
    </source>
</evidence>
<proteinExistence type="predicted"/>
<gene>
    <name evidence="1" type="ORF">FB550_11138</name>
</gene>
<comment type="caution">
    <text evidence="1">The sequence shown here is derived from an EMBL/GenBank/DDBJ whole genome shotgun (WGS) entry which is preliminary data.</text>
</comment>
<dbReference type="RefSeq" id="WP_144566890.1">
    <property type="nucleotide sequence ID" value="NZ_VIVN01000011.1"/>
</dbReference>
<dbReference type="EMBL" id="VIVN01000011">
    <property type="protein sequence ID" value="TWD96390.1"/>
    <property type="molecule type" value="Genomic_DNA"/>
</dbReference>
<keyword evidence="2" id="KW-1185">Reference proteome</keyword>
<name>A0A561CZ97_9BACI</name>
<dbReference type="Proteomes" id="UP000319671">
    <property type="component" value="Unassembled WGS sequence"/>
</dbReference>
<dbReference type="AlphaFoldDB" id="A0A561CZ97"/>
<dbReference type="Pfam" id="PF13076">
    <property type="entry name" value="Fur_reg_FbpA"/>
    <property type="match status" value="1"/>
</dbReference>
<reference evidence="1 2" key="1">
    <citation type="submission" date="2019-06" db="EMBL/GenBank/DDBJ databases">
        <title>Sorghum-associated microbial communities from plants grown in Nebraska, USA.</title>
        <authorList>
            <person name="Schachtman D."/>
        </authorList>
    </citation>
    <scope>NUCLEOTIDE SEQUENCE [LARGE SCALE GENOMIC DNA]</scope>
    <source>
        <strain evidence="1 2">2482</strain>
    </source>
</reference>